<organism evidence="1 2">
    <name type="scientific">Cetraspora pellucida</name>
    <dbReference type="NCBI Taxonomy" id="1433469"/>
    <lineage>
        <taxon>Eukaryota</taxon>
        <taxon>Fungi</taxon>
        <taxon>Fungi incertae sedis</taxon>
        <taxon>Mucoromycota</taxon>
        <taxon>Glomeromycotina</taxon>
        <taxon>Glomeromycetes</taxon>
        <taxon>Diversisporales</taxon>
        <taxon>Gigasporaceae</taxon>
        <taxon>Cetraspora</taxon>
    </lineage>
</organism>
<sequence length="744" mass="86634">IGVQGQFVKIPAPSSVYITGCTYHHMLSIDTPNHSLYWYIYDEQERYVIARNQKIPDEWISTIQIMLTQYQCHLIQKQCFLVFGRLTSEYLVDIYSRVEEERLNFILKEKKCLSKEKTKHNQNNITIEEDFENKNNENEEGDLHLPASFLDSKRWCSTHVANALVLACCLGKPSFFITMTTNPNWKEIHSQLQPGQNALEIALIVVRSFHSRFKKLKNLIHTHFEKIIYIIEVIKFQKRGFPYAHIVDYIKGRYLSASEAVWRIFHYPITISDPSVLTLPIHLLDTNILQYIHYQRILSSASLLDHYLLRSLESIFTQLKYTEYYENYILYSYNSDNINKNNFIEQEHPNILKKIVQKRIANKITKIVLIVPGAGELFYLRKVAHEMGLFANESESILTMKEAIDNFYTPAQLRFLFTQLILDGVPSLELWQQYKNNYLADHQGKLHNNHSLAIDITLQEIASMLGEHGQCMHNFGLPEPHSWTQEVTTELQCYSDYIKYEQLAEKFHSMMTSEQTIFYENVVKYILEKKNSTMQSINEFPIFLNGKAGQGKTFLINAICYKIQVARKIILICETTALSALLYEVKENDEIINDHPIATPDYLTQLTYPGIPNHEIHLKVGTVIITNLKQRLIEVEVLKHNNFTDQTETHLIPRINFYFQPDYCSWTVHRKQFPLCLAYSTTFNSCQGLTLNCAVIDLRTNVFAHGQLYTAISRVKNRTHALILLPNNNSETKALNVVYEELIQ</sequence>
<reference evidence="1" key="1">
    <citation type="submission" date="2021-06" db="EMBL/GenBank/DDBJ databases">
        <authorList>
            <person name="Kallberg Y."/>
            <person name="Tangrot J."/>
            <person name="Rosling A."/>
        </authorList>
    </citation>
    <scope>NUCLEOTIDE SEQUENCE</scope>
    <source>
        <strain evidence="1">28 12/20/2015</strain>
    </source>
</reference>
<dbReference type="Proteomes" id="UP000789366">
    <property type="component" value="Unassembled WGS sequence"/>
</dbReference>
<dbReference type="EMBL" id="CAJVPW010000258">
    <property type="protein sequence ID" value="CAG8448198.1"/>
    <property type="molecule type" value="Genomic_DNA"/>
</dbReference>
<name>A0ACA9K2H0_9GLOM</name>
<keyword evidence="2" id="KW-1185">Reference proteome</keyword>
<evidence type="ECO:0000313" key="1">
    <source>
        <dbReference type="EMBL" id="CAG8448198.1"/>
    </source>
</evidence>
<comment type="caution">
    <text evidence="1">The sequence shown here is derived from an EMBL/GenBank/DDBJ whole genome shotgun (WGS) entry which is preliminary data.</text>
</comment>
<gene>
    <name evidence="1" type="ORF">SPELUC_LOCUS641</name>
</gene>
<protein>
    <submittedName>
        <fullName evidence="1">15067_t:CDS:1</fullName>
    </submittedName>
</protein>
<proteinExistence type="predicted"/>
<evidence type="ECO:0000313" key="2">
    <source>
        <dbReference type="Proteomes" id="UP000789366"/>
    </source>
</evidence>
<accession>A0ACA9K2H0</accession>
<feature type="non-terminal residue" evidence="1">
    <location>
        <position position="1"/>
    </location>
</feature>